<dbReference type="OrthoDB" id="9801228at2"/>
<accession>A0A3N1XTZ9</accession>
<evidence type="ECO:0000256" key="1">
    <source>
        <dbReference type="ARBA" id="ARBA00006718"/>
    </source>
</evidence>
<evidence type="ECO:0000313" key="4">
    <source>
        <dbReference type="Proteomes" id="UP000276634"/>
    </source>
</evidence>
<dbReference type="Proteomes" id="UP000276634">
    <property type="component" value="Unassembled WGS sequence"/>
</dbReference>
<sequence length="107" mass="11711">MAIRLTEAARERVRGFLAQDGSAVGLRLGVRAMGCSGYSYVMDLAREVGEDDVVFEDDGVRVVVDRESLRLLDGTEVDFAREGLSEGFRFRNPNVRATCGCGDSFTV</sequence>
<dbReference type="EMBL" id="RJVI01000003">
    <property type="protein sequence ID" value="ROR29738.1"/>
    <property type="molecule type" value="Genomic_DNA"/>
</dbReference>
<evidence type="ECO:0000259" key="2">
    <source>
        <dbReference type="Pfam" id="PF01521"/>
    </source>
</evidence>
<dbReference type="SUPFAM" id="SSF89360">
    <property type="entry name" value="HesB-like domain"/>
    <property type="match status" value="1"/>
</dbReference>
<dbReference type="Gene3D" id="2.60.300.12">
    <property type="entry name" value="HesB-like domain"/>
    <property type="match status" value="1"/>
</dbReference>
<evidence type="ECO:0000313" key="3">
    <source>
        <dbReference type="EMBL" id="ROR29738.1"/>
    </source>
</evidence>
<gene>
    <name evidence="3" type="ORF">EDC57_2415</name>
</gene>
<dbReference type="GO" id="GO:0005829">
    <property type="term" value="C:cytosol"/>
    <property type="evidence" value="ECO:0007669"/>
    <property type="project" value="TreeGrafter"/>
</dbReference>
<dbReference type="PANTHER" id="PTHR10072:SF41">
    <property type="entry name" value="IRON-SULFUR CLUSTER ASSEMBLY 1 HOMOLOG, MITOCHONDRIAL"/>
    <property type="match status" value="1"/>
</dbReference>
<dbReference type="InterPro" id="IPR017870">
    <property type="entry name" value="FeS_cluster_insertion_CS"/>
</dbReference>
<dbReference type="GO" id="GO:0016226">
    <property type="term" value="P:iron-sulfur cluster assembly"/>
    <property type="evidence" value="ECO:0007669"/>
    <property type="project" value="InterPro"/>
</dbReference>
<dbReference type="PROSITE" id="PS01152">
    <property type="entry name" value="HESB"/>
    <property type="match status" value="1"/>
</dbReference>
<proteinExistence type="inferred from homology"/>
<dbReference type="InterPro" id="IPR000361">
    <property type="entry name" value="ATAP_core_dom"/>
</dbReference>
<dbReference type="Pfam" id="PF01521">
    <property type="entry name" value="Fe-S_biosyn"/>
    <property type="match status" value="1"/>
</dbReference>
<feature type="domain" description="Core" evidence="2">
    <location>
        <begin position="1"/>
        <end position="103"/>
    </location>
</feature>
<dbReference type="GO" id="GO:0051537">
    <property type="term" value="F:2 iron, 2 sulfur cluster binding"/>
    <property type="evidence" value="ECO:0007669"/>
    <property type="project" value="TreeGrafter"/>
</dbReference>
<dbReference type="InterPro" id="IPR016092">
    <property type="entry name" value="ATAP"/>
</dbReference>
<comment type="similarity">
    <text evidence="1">Belongs to the HesB/IscA family.</text>
</comment>
<dbReference type="AlphaFoldDB" id="A0A3N1XTZ9"/>
<reference evidence="3 4" key="1">
    <citation type="submission" date="2018-11" db="EMBL/GenBank/DDBJ databases">
        <title>Genomic Encyclopedia of Type Strains, Phase IV (KMG-IV): sequencing the most valuable type-strain genomes for metagenomic binning, comparative biology and taxonomic classification.</title>
        <authorList>
            <person name="Goeker M."/>
        </authorList>
    </citation>
    <scope>NUCLEOTIDE SEQUENCE [LARGE SCALE GENOMIC DNA]</scope>
    <source>
        <strain evidence="3 4">DSM 100275</strain>
    </source>
</reference>
<dbReference type="NCBIfam" id="TIGR00049">
    <property type="entry name" value="iron-sulfur cluster assembly accessory protein"/>
    <property type="match status" value="1"/>
</dbReference>
<dbReference type="InterPro" id="IPR035903">
    <property type="entry name" value="HesB-like_dom_sf"/>
</dbReference>
<organism evidence="3 4">
    <name type="scientific">Inmirania thermothiophila</name>
    <dbReference type="NCBI Taxonomy" id="1750597"/>
    <lineage>
        <taxon>Bacteria</taxon>
        <taxon>Pseudomonadati</taxon>
        <taxon>Pseudomonadota</taxon>
        <taxon>Gammaproteobacteria</taxon>
        <taxon>Chromatiales</taxon>
        <taxon>Ectothiorhodospiraceae</taxon>
        <taxon>Inmirania</taxon>
    </lineage>
</organism>
<comment type="caution">
    <text evidence="3">The sequence shown here is derived from an EMBL/GenBank/DDBJ whole genome shotgun (WGS) entry which is preliminary data.</text>
</comment>
<dbReference type="PANTHER" id="PTHR10072">
    <property type="entry name" value="IRON-SULFUR CLUSTER ASSEMBLY PROTEIN"/>
    <property type="match status" value="1"/>
</dbReference>
<keyword evidence="4" id="KW-1185">Reference proteome</keyword>
<dbReference type="RefSeq" id="WP_123402130.1">
    <property type="nucleotide sequence ID" value="NZ_RJVI01000003.1"/>
</dbReference>
<dbReference type="InterPro" id="IPR050322">
    <property type="entry name" value="Fe-S_cluster_asmbl/transfer"/>
</dbReference>
<name>A0A3N1XTZ9_9GAMM</name>
<protein>
    <submittedName>
        <fullName evidence="3">Iron-binding apoprotein IscA</fullName>
    </submittedName>
</protein>